<feature type="transmembrane region" description="Helical" evidence="1">
    <location>
        <begin position="6"/>
        <end position="25"/>
    </location>
</feature>
<gene>
    <name evidence="2" type="ORF">XELAEV_18012954mg</name>
</gene>
<dbReference type="AlphaFoldDB" id="A0A974HYX4"/>
<evidence type="ECO:0000256" key="1">
    <source>
        <dbReference type="SAM" id="Phobius"/>
    </source>
</evidence>
<accession>A0A974HYX4</accession>
<keyword evidence="1" id="KW-1133">Transmembrane helix</keyword>
<feature type="transmembrane region" description="Helical" evidence="1">
    <location>
        <begin position="37"/>
        <end position="57"/>
    </location>
</feature>
<keyword evidence="1" id="KW-0812">Transmembrane</keyword>
<name>A0A974HYX4_XENLA</name>
<keyword evidence="1" id="KW-0472">Membrane</keyword>
<reference evidence="3" key="1">
    <citation type="journal article" date="2016" name="Nature">
        <title>Genome evolution in the allotetraploid frog Xenopus laevis.</title>
        <authorList>
            <person name="Session A.M."/>
            <person name="Uno Y."/>
            <person name="Kwon T."/>
            <person name="Chapman J.A."/>
            <person name="Toyoda A."/>
            <person name="Takahashi S."/>
            <person name="Fukui A."/>
            <person name="Hikosaka A."/>
            <person name="Suzuki A."/>
            <person name="Kondo M."/>
            <person name="van Heeringen S.J."/>
            <person name="Quigley I."/>
            <person name="Heinz S."/>
            <person name="Ogino H."/>
            <person name="Ochi H."/>
            <person name="Hellsten U."/>
            <person name="Lyons J.B."/>
            <person name="Simakov O."/>
            <person name="Putnam N."/>
            <person name="Stites J."/>
            <person name="Kuroki Y."/>
            <person name="Tanaka T."/>
            <person name="Michiue T."/>
            <person name="Watanabe M."/>
            <person name="Bogdanovic O."/>
            <person name="Lister R."/>
            <person name="Georgiou G."/>
            <person name="Paranjpe S.S."/>
            <person name="van Kruijsbergen I."/>
            <person name="Shu S."/>
            <person name="Carlson J."/>
            <person name="Kinoshita T."/>
            <person name="Ohta Y."/>
            <person name="Mawaribuchi S."/>
            <person name="Jenkins J."/>
            <person name="Grimwood J."/>
            <person name="Schmutz J."/>
            <person name="Mitros T."/>
            <person name="Mozaffari S.V."/>
            <person name="Suzuki Y."/>
            <person name="Haramoto Y."/>
            <person name="Yamamoto T.S."/>
            <person name="Takagi C."/>
            <person name="Heald R."/>
            <person name="Miller K."/>
            <person name="Haudenschild C."/>
            <person name="Kitzman J."/>
            <person name="Nakayama T."/>
            <person name="Izutsu Y."/>
            <person name="Robert J."/>
            <person name="Fortriede J."/>
            <person name="Burns K."/>
            <person name="Lotay V."/>
            <person name="Karimi K."/>
            <person name="Yasuoka Y."/>
            <person name="Dichmann D.S."/>
            <person name="Flajnik M.F."/>
            <person name="Houston D.W."/>
            <person name="Shendure J."/>
            <person name="DuPasquier L."/>
            <person name="Vize P.D."/>
            <person name="Zorn A.M."/>
            <person name="Ito M."/>
            <person name="Marcotte E.M."/>
            <person name="Wallingford J.B."/>
            <person name="Ito Y."/>
            <person name="Asashima M."/>
            <person name="Ueno N."/>
            <person name="Matsuda Y."/>
            <person name="Veenstra G.J."/>
            <person name="Fujiyama A."/>
            <person name="Harland R.M."/>
            <person name="Taira M."/>
            <person name="Rokhsar D.S."/>
        </authorList>
    </citation>
    <scope>NUCLEOTIDE SEQUENCE [LARGE SCALE GENOMIC DNA]</scope>
    <source>
        <strain evidence="3">J</strain>
    </source>
</reference>
<evidence type="ECO:0000313" key="3">
    <source>
        <dbReference type="Proteomes" id="UP000694892"/>
    </source>
</evidence>
<dbReference type="EMBL" id="CM004468">
    <property type="protein sequence ID" value="OCT95268.1"/>
    <property type="molecule type" value="Genomic_DNA"/>
</dbReference>
<sequence length="112" mass="12296">MVTNCCYYATILAAVLVSGQGVALSRPLIPMVPFHNYLYYLIFFYGASVHWLLHALYCNFWVPGCSYSGPFNLAASASPSPILLPFWGLTCPWKGHLVLESALLCGAFDSVV</sequence>
<proteinExistence type="predicted"/>
<dbReference type="Proteomes" id="UP000694892">
    <property type="component" value="Chromosome 2L"/>
</dbReference>
<protein>
    <submittedName>
        <fullName evidence="2">Uncharacterized protein</fullName>
    </submittedName>
</protein>
<organism evidence="2 3">
    <name type="scientific">Xenopus laevis</name>
    <name type="common">African clawed frog</name>
    <dbReference type="NCBI Taxonomy" id="8355"/>
    <lineage>
        <taxon>Eukaryota</taxon>
        <taxon>Metazoa</taxon>
        <taxon>Chordata</taxon>
        <taxon>Craniata</taxon>
        <taxon>Vertebrata</taxon>
        <taxon>Euteleostomi</taxon>
        <taxon>Amphibia</taxon>
        <taxon>Batrachia</taxon>
        <taxon>Anura</taxon>
        <taxon>Pipoidea</taxon>
        <taxon>Pipidae</taxon>
        <taxon>Xenopodinae</taxon>
        <taxon>Xenopus</taxon>
        <taxon>Xenopus</taxon>
    </lineage>
</organism>
<evidence type="ECO:0000313" key="2">
    <source>
        <dbReference type="EMBL" id="OCT95268.1"/>
    </source>
</evidence>